<dbReference type="PANTHER" id="PTHR43244">
    <property type="match status" value="1"/>
</dbReference>
<feature type="domain" description="Luciferase-like" evidence="2">
    <location>
        <begin position="30"/>
        <end position="288"/>
    </location>
</feature>
<dbReference type="EMBL" id="JBHVZQ010000001">
    <property type="protein sequence ID" value="MFF1272213.1"/>
    <property type="molecule type" value="Genomic_DNA"/>
</dbReference>
<dbReference type="CDD" id="cd01097">
    <property type="entry name" value="Tetrahydromethanopterin_reductase"/>
    <property type="match status" value="1"/>
</dbReference>
<sequence length="321" mass="33483">MHVSVLYPVMPTDPRPVVPFAALVSDGWAARLWQGQSLSADTQQVFAYLAGMGHRVPVGTSVALMPLRHPLDAAIQARSLAVLTGHRMVLGLGPATPDFVAGLHGKPYDSPRDACVEYLTEVRRLIGTEDGAAAAGDGASVGLPGLPHPGVEVGLGVLRPTLARAAGRVADAAVSWMTPPAYVSDTLLPAMAKGAAEAGRAVPRVVTVVHAAVDRPGRNAYRLAHAAAHVHLAGPHYADMLRRAGLRVHHSRPNLGARALVDAGVFLHGTPGDIAARLADYGRAGVDEVVVNVAGVYAEHGQPDAVRDLRDILAACREATN</sequence>
<organism evidence="3 4">
    <name type="scientific">Streptomyces marokkonensis</name>
    <dbReference type="NCBI Taxonomy" id="324855"/>
    <lineage>
        <taxon>Bacteria</taxon>
        <taxon>Bacillati</taxon>
        <taxon>Actinomycetota</taxon>
        <taxon>Actinomycetes</taxon>
        <taxon>Kitasatosporales</taxon>
        <taxon>Streptomycetaceae</taxon>
        <taxon>Streptomyces</taxon>
    </lineage>
</organism>
<accession>A0ABW6PZ47</accession>
<reference evidence="3 4" key="1">
    <citation type="submission" date="2024-09" db="EMBL/GenBank/DDBJ databases">
        <title>The Natural Products Discovery Center: Release of the First 8490 Sequenced Strains for Exploring Actinobacteria Biosynthetic Diversity.</title>
        <authorList>
            <person name="Kalkreuter E."/>
            <person name="Kautsar S.A."/>
            <person name="Yang D."/>
            <person name="Bader C.D."/>
            <person name="Teijaro C.N."/>
            <person name="Fluegel L."/>
            <person name="Davis C.M."/>
            <person name="Simpson J.R."/>
            <person name="Lauterbach L."/>
            <person name="Steele A.D."/>
            <person name="Gui C."/>
            <person name="Meng S."/>
            <person name="Li G."/>
            <person name="Viehrig K."/>
            <person name="Ye F."/>
            <person name="Su P."/>
            <person name="Kiefer A.F."/>
            <person name="Nichols A."/>
            <person name="Cepeda A.J."/>
            <person name="Yan W."/>
            <person name="Fan B."/>
            <person name="Jiang Y."/>
            <person name="Adhikari A."/>
            <person name="Zheng C.-J."/>
            <person name="Schuster L."/>
            <person name="Cowan T.M."/>
            <person name="Smanski M.J."/>
            <person name="Chevrette M.G."/>
            <person name="De Carvalho L.P.S."/>
            <person name="Shen B."/>
        </authorList>
    </citation>
    <scope>NUCLEOTIDE SEQUENCE [LARGE SCALE GENOMIC DNA]</scope>
    <source>
        <strain evidence="3 4">NPDC058328</strain>
    </source>
</reference>
<dbReference type="InterPro" id="IPR036661">
    <property type="entry name" value="Luciferase-like_sf"/>
</dbReference>
<protein>
    <submittedName>
        <fullName evidence="3">LLM class flavin-dependent oxidoreductase</fullName>
    </submittedName>
</protein>
<evidence type="ECO:0000256" key="1">
    <source>
        <dbReference type="ARBA" id="ARBA00023002"/>
    </source>
</evidence>
<gene>
    <name evidence="3" type="ORF">ACFVZC_02095</name>
</gene>
<comment type="caution">
    <text evidence="3">The sequence shown here is derived from an EMBL/GenBank/DDBJ whole genome shotgun (WGS) entry which is preliminary data.</text>
</comment>
<evidence type="ECO:0000313" key="3">
    <source>
        <dbReference type="EMBL" id="MFF1272213.1"/>
    </source>
</evidence>
<dbReference type="Gene3D" id="3.20.20.30">
    <property type="entry name" value="Luciferase-like domain"/>
    <property type="match status" value="1"/>
</dbReference>
<evidence type="ECO:0000259" key="2">
    <source>
        <dbReference type="Pfam" id="PF00296"/>
    </source>
</evidence>
<proteinExistence type="predicted"/>
<keyword evidence="1" id="KW-0560">Oxidoreductase</keyword>
<name>A0ABW6PZ47_9ACTN</name>
<dbReference type="InterPro" id="IPR011251">
    <property type="entry name" value="Luciferase-like_dom"/>
</dbReference>
<keyword evidence="4" id="KW-1185">Reference proteome</keyword>
<evidence type="ECO:0000313" key="4">
    <source>
        <dbReference type="Proteomes" id="UP001601627"/>
    </source>
</evidence>
<dbReference type="InterPro" id="IPR050564">
    <property type="entry name" value="F420-G6PD/mer"/>
</dbReference>
<dbReference type="Proteomes" id="UP001601627">
    <property type="component" value="Unassembled WGS sequence"/>
</dbReference>
<dbReference type="Pfam" id="PF00296">
    <property type="entry name" value="Bac_luciferase"/>
    <property type="match status" value="1"/>
</dbReference>
<dbReference type="RefSeq" id="WP_388232538.1">
    <property type="nucleotide sequence ID" value="NZ_JBHVZQ010000001.1"/>
</dbReference>
<dbReference type="SUPFAM" id="SSF51679">
    <property type="entry name" value="Bacterial luciferase-like"/>
    <property type="match status" value="1"/>
</dbReference>
<dbReference type="PANTHER" id="PTHR43244:SF1">
    <property type="entry name" value="5,10-METHYLENETETRAHYDROMETHANOPTERIN REDUCTASE"/>
    <property type="match status" value="1"/>
</dbReference>